<comment type="caution">
    <text evidence="2">The sequence shown here is derived from an EMBL/GenBank/DDBJ whole genome shotgun (WGS) entry which is preliminary data.</text>
</comment>
<dbReference type="InterPro" id="IPR029033">
    <property type="entry name" value="His_PPase_superfam"/>
</dbReference>
<protein>
    <submittedName>
        <fullName evidence="2">Uncharacterized protein</fullName>
    </submittedName>
</protein>
<dbReference type="Gene3D" id="3.40.50.1240">
    <property type="entry name" value="Phosphoglycerate mutase-like"/>
    <property type="match status" value="1"/>
</dbReference>
<dbReference type="PANTHER" id="PTHR16469:SF27">
    <property type="entry name" value="UBIQUITIN-ASSOCIATED AND SH3 DOMAIN-CONTAINING BA-RELATED"/>
    <property type="match status" value="1"/>
</dbReference>
<reference evidence="2" key="1">
    <citation type="submission" date="2021-01" db="EMBL/GenBank/DDBJ databases">
        <title>Adiantum capillus-veneris genome.</title>
        <authorList>
            <person name="Fang Y."/>
            <person name="Liao Q."/>
        </authorList>
    </citation>
    <scope>NUCLEOTIDE SEQUENCE</scope>
    <source>
        <strain evidence="2">H3</strain>
        <tissue evidence="2">Leaf</tissue>
    </source>
</reference>
<evidence type="ECO:0000256" key="1">
    <source>
        <dbReference type="SAM" id="MobiDB-lite"/>
    </source>
</evidence>
<dbReference type="InterPro" id="IPR013078">
    <property type="entry name" value="His_Pase_superF_clade-1"/>
</dbReference>
<dbReference type="SMART" id="SM00855">
    <property type="entry name" value="PGAM"/>
    <property type="match status" value="1"/>
</dbReference>
<sequence>MEQADGDVPSSSQTTAGGEGDVPPRMQHLFVMRHGDRLDDADHNWIFKAPRPWDPPLTDMGKHRARRVGRSLRHQGWNITRVVCSPFLRCIQTASEVITGLCSLDPFDDDSTEVAIDPSKVKVSIEYGLCEVMNSYAIRVPQMPPTGPTTLDLEDLEVLLPAGTVDATVPKIMAKLPDWRETLDASYKRYVDTFQAIADMFPGENILCVTHGEGVSVSVTQHHNVTVYQVRYLNVVFKMAMFVYCLKGQRHQSYTEISHGVIKHSLALLGLNAVGQVNV</sequence>
<proteinExistence type="predicted"/>
<dbReference type="AlphaFoldDB" id="A0A9D4ZP00"/>
<dbReference type="SUPFAM" id="SSF53254">
    <property type="entry name" value="Phosphoglycerate mutase-like"/>
    <property type="match status" value="1"/>
</dbReference>
<dbReference type="Pfam" id="PF00300">
    <property type="entry name" value="His_Phos_1"/>
    <property type="match status" value="1"/>
</dbReference>
<feature type="region of interest" description="Disordered" evidence="1">
    <location>
        <begin position="1"/>
        <end position="24"/>
    </location>
</feature>
<keyword evidence="3" id="KW-1185">Reference proteome</keyword>
<gene>
    <name evidence="2" type="ORF">GOP47_0003890</name>
</gene>
<evidence type="ECO:0000313" key="2">
    <source>
        <dbReference type="EMBL" id="KAI5080707.1"/>
    </source>
</evidence>
<dbReference type="OrthoDB" id="414418at2759"/>
<name>A0A9D4ZP00_ADICA</name>
<accession>A0A9D4ZP00</accession>
<dbReference type="CDD" id="cd07067">
    <property type="entry name" value="HP_PGM_like"/>
    <property type="match status" value="1"/>
</dbReference>
<dbReference type="InterPro" id="IPR051710">
    <property type="entry name" value="Phosphatase_SH3-domain"/>
</dbReference>
<organism evidence="2 3">
    <name type="scientific">Adiantum capillus-veneris</name>
    <name type="common">Maidenhair fern</name>
    <dbReference type="NCBI Taxonomy" id="13818"/>
    <lineage>
        <taxon>Eukaryota</taxon>
        <taxon>Viridiplantae</taxon>
        <taxon>Streptophyta</taxon>
        <taxon>Embryophyta</taxon>
        <taxon>Tracheophyta</taxon>
        <taxon>Polypodiopsida</taxon>
        <taxon>Polypodiidae</taxon>
        <taxon>Polypodiales</taxon>
        <taxon>Pteridineae</taxon>
        <taxon>Pteridaceae</taxon>
        <taxon>Vittarioideae</taxon>
        <taxon>Adiantum</taxon>
    </lineage>
</organism>
<dbReference type="PANTHER" id="PTHR16469">
    <property type="entry name" value="UBIQUITIN-ASSOCIATED AND SH3 DOMAIN-CONTAINING BA-RELATED"/>
    <property type="match status" value="1"/>
</dbReference>
<dbReference type="Proteomes" id="UP000886520">
    <property type="component" value="Chromosome 4"/>
</dbReference>
<evidence type="ECO:0000313" key="3">
    <source>
        <dbReference type="Proteomes" id="UP000886520"/>
    </source>
</evidence>
<dbReference type="EMBL" id="JABFUD020000004">
    <property type="protein sequence ID" value="KAI5080707.1"/>
    <property type="molecule type" value="Genomic_DNA"/>
</dbReference>